<dbReference type="OrthoDB" id="9804312at2"/>
<proteinExistence type="predicted"/>
<dbReference type="AlphaFoldDB" id="A0A368XUX3"/>
<dbReference type="PANTHER" id="PTHR43464:SF19">
    <property type="entry name" value="UBIQUINONE BIOSYNTHESIS O-METHYLTRANSFERASE, MITOCHONDRIAL"/>
    <property type="match status" value="1"/>
</dbReference>
<dbReference type="RefSeq" id="WP_114468927.1">
    <property type="nucleotide sequence ID" value="NZ_QPJK01000004.1"/>
</dbReference>
<dbReference type="PANTHER" id="PTHR43464">
    <property type="entry name" value="METHYLTRANSFERASE"/>
    <property type="match status" value="1"/>
</dbReference>
<dbReference type="Pfam" id="PF13489">
    <property type="entry name" value="Methyltransf_23"/>
    <property type="match status" value="1"/>
</dbReference>
<dbReference type="GO" id="GO:0008168">
    <property type="term" value="F:methyltransferase activity"/>
    <property type="evidence" value="ECO:0007669"/>
    <property type="project" value="UniProtKB-KW"/>
</dbReference>
<comment type="caution">
    <text evidence="4">The sequence shown here is derived from an EMBL/GenBank/DDBJ whole genome shotgun (WGS) entry which is preliminary data.</text>
</comment>
<evidence type="ECO:0000256" key="2">
    <source>
        <dbReference type="ARBA" id="ARBA00022679"/>
    </source>
</evidence>
<dbReference type="Gene3D" id="3.40.50.150">
    <property type="entry name" value="Vaccinia Virus protein VP39"/>
    <property type="match status" value="1"/>
</dbReference>
<evidence type="ECO:0000256" key="1">
    <source>
        <dbReference type="ARBA" id="ARBA00022603"/>
    </source>
</evidence>
<keyword evidence="3" id="KW-0949">S-adenosyl-L-methionine</keyword>
<keyword evidence="2 4" id="KW-0808">Transferase</keyword>
<protein>
    <submittedName>
        <fullName evidence="4">Methyltransferase family protein</fullName>
    </submittedName>
</protein>
<dbReference type="SUPFAM" id="SSF53335">
    <property type="entry name" value="S-adenosyl-L-methionine-dependent methyltransferases"/>
    <property type="match status" value="1"/>
</dbReference>
<dbReference type="InterPro" id="IPR029063">
    <property type="entry name" value="SAM-dependent_MTases_sf"/>
</dbReference>
<gene>
    <name evidence="4" type="ORF">DES41_104572</name>
</gene>
<keyword evidence="5" id="KW-1185">Reference proteome</keyword>
<dbReference type="CDD" id="cd02440">
    <property type="entry name" value="AdoMet_MTases"/>
    <property type="match status" value="1"/>
</dbReference>
<dbReference type="Proteomes" id="UP000252884">
    <property type="component" value="Unassembled WGS sequence"/>
</dbReference>
<evidence type="ECO:0000313" key="5">
    <source>
        <dbReference type="Proteomes" id="UP000252884"/>
    </source>
</evidence>
<keyword evidence="1 4" id="KW-0489">Methyltransferase</keyword>
<dbReference type="EMBL" id="QPJK01000004">
    <property type="protein sequence ID" value="RCW71752.1"/>
    <property type="molecule type" value="Genomic_DNA"/>
</dbReference>
<sequence length="201" mass="21648">MTQIPGTAGYGAHAAALADQYESLSFADLHRDVLHLFPTTPSRVLDIGAGSGRDAAALAQSGHQVTAVEPTAELRAEGQRRHAALGLAWVDDHLPHLHRVRALGQRFDLVLLTAVWMHLDAPERAAGMPALAQLVADGGQVVMSLRHGPVPDERRMFDVSAEETMALAAEHGFTCHHQGTRGDVLGRDGVWWSVVALRRNA</sequence>
<name>A0A368XUX3_9BURK</name>
<reference evidence="4 5" key="1">
    <citation type="submission" date="2018-07" db="EMBL/GenBank/DDBJ databases">
        <title>Genomic Encyclopedia of Type Strains, Phase IV (KMG-IV): sequencing the most valuable type-strain genomes for metagenomic binning, comparative biology and taxonomic classification.</title>
        <authorList>
            <person name="Goeker M."/>
        </authorList>
    </citation>
    <scope>NUCLEOTIDE SEQUENCE [LARGE SCALE GENOMIC DNA]</scope>
    <source>
        <strain evidence="4 5">DSM 21634</strain>
    </source>
</reference>
<evidence type="ECO:0000256" key="3">
    <source>
        <dbReference type="ARBA" id="ARBA00022691"/>
    </source>
</evidence>
<accession>A0A368XUX3</accession>
<organism evidence="4 5">
    <name type="scientific">Pseudorhodoferax soli</name>
    <dbReference type="NCBI Taxonomy" id="545864"/>
    <lineage>
        <taxon>Bacteria</taxon>
        <taxon>Pseudomonadati</taxon>
        <taxon>Pseudomonadota</taxon>
        <taxon>Betaproteobacteria</taxon>
        <taxon>Burkholderiales</taxon>
        <taxon>Comamonadaceae</taxon>
    </lineage>
</organism>
<evidence type="ECO:0000313" key="4">
    <source>
        <dbReference type="EMBL" id="RCW71752.1"/>
    </source>
</evidence>
<dbReference type="GO" id="GO:0032259">
    <property type="term" value="P:methylation"/>
    <property type="evidence" value="ECO:0007669"/>
    <property type="project" value="UniProtKB-KW"/>
</dbReference>